<evidence type="ECO:0000313" key="1">
    <source>
        <dbReference type="EMBL" id="AJT51568.1"/>
    </source>
</evidence>
<dbReference type="EMBL" id="CP011014">
    <property type="protein sequence ID" value="AJT51568.1"/>
    <property type="molecule type" value="Genomic_DNA"/>
</dbReference>
<reference evidence="1 2" key="1">
    <citation type="journal article" date="2012" name="J. Bacteriol.">
        <title>Genome sequence of Lactobacillus mucosae LM1, isolated from piglet feces.</title>
        <authorList>
            <person name="Lee J.H."/>
            <person name="Valeriano V.D."/>
            <person name="Shin Y.R."/>
            <person name="Chae J.P."/>
            <person name="Kim G.B."/>
            <person name="Ham J.S."/>
            <person name="Chun J."/>
            <person name="Kang D.K."/>
        </authorList>
    </citation>
    <scope>NUCLEOTIDE SEQUENCE [LARGE SCALE GENOMIC DNA]</scope>
    <source>
        <strain evidence="1 2">LM1</strain>
        <plasmid evidence="1">pLM1</plasmid>
    </source>
</reference>
<keyword evidence="2" id="KW-1185">Reference proteome</keyword>
<dbReference type="Proteomes" id="UP000003645">
    <property type="component" value="Plasmid pLM1"/>
</dbReference>
<gene>
    <name evidence="1" type="ORF">LBLM1_11090</name>
</gene>
<keyword evidence="1" id="KW-0614">Plasmid</keyword>
<protein>
    <submittedName>
        <fullName evidence="1">Uncharacterized protein</fullName>
    </submittedName>
</protein>
<geneLocation type="plasmid" evidence="1 2">
    <name>pLM1</name>
</geneLocation>
<name>A0A0D4CN84_LIMMU</name>
<evidence type="ECO:0000313" key="2">
    <source>
        <dbReference type="Proteomes" id="UP000003645"/>
    </source>
</evidence>
<proteinExistence type="predicted"/>
<accession>A0A0D4CN84</accession>
<dbReference type="KEGG" id="lmu:LBLM1_11090"/>
<organism evidence="1 2">
    <name type="scientific">Limosilactobacillus mucosae LM1</name>
    <dbReference type="NCBI Taxonomy" id="1130798"/>
    <lineage>
        <taxon>Bacteria</taxon>
        <taxon>Bacillati</taxon>
        <taxon>Bacillota</taxon>
        <taxon>Bacilli</taxon>
        <taxon>Lactobacillales</taxon>
        <taxon>Lactobacillaceae</taxon>
        <taxon>Limosilactobacillus</taxon>
    </lineage>
</organism>
<sequence>MFIQSTTIKNFNSHSKKISKYNSRMVTQPAYYGTNVYYGSQHVLVRYVNAKPEEKEFNDNVDLIKYEDEERVKIIDHVFEDTDEKDTVHITVPVSKIKELQAVLSPALILHHTNTDNKAAYETNLDISEYGVMATCYNENGSAFRGYVPLQEKRKDTTDEKIQSIVFNAKYLTDLLTMAAKESNDAIELCIAPYDENRYADGHCIVPMLIKVGQIEAVITPIRVYDKFNKYLDSVHDILK</sequence>
<dbReference type="RefSeq" id="WP_006501084.1">
    <property type="nucleotide sequence ID" value="NZ_CP011014.1"/>
</dbReference>
<dbReference type="HOGENOM" id="CLU_1155268_0_0_9"/>
<dbReference type="AlphaFoldDB" id="A0A0D4CN84"/>